<accession>A0AAV6TSN9</accession>
<name>A0AAV6TSN9_9ARAC</name>
<reference evidence="1 2" key="1">
    <citation type="journal article" date="2022" name="Nat. Ecol. Evol.">
        <title>A masculinizing supergene underlies an exaggerated male reproductive morph in a spider.</title>
        <authorList>
            <person name="Hendrickx F."/>
            <person name="De Corte Z."/>
            <person name="Sonet G."/>
            <person name="Van Belleghem S.M."/>
            <person name="Kostlbacher S."/>
            <person name="Vangestel C."/>
        </authorList>
    </citation>
    <scope>NUCLEOTIDE SEQUENCE [LARGE SCALE GENOMIC DNA]</scope>
    <source>
        <strain evidence="1">W744_W776</strain>
    </source>
</reference>
<gene>
    <name evidence="1" type="ORF">JTE90_014071</name>
</gene>
<protein>
    <submittedName>
        <fullName evidence="1">Uncharacterized protein</fullName>
    </submittedName>
</protein>
<keyword evidence="2" id="KW-1185">Reference proteome</keyword>
<evidence type="ECO:0000313" key="2">
    <source>
        <dbReference type="Proteomes" id="UP000827092"/>
    </source>
</evidence>
<dbReference type="Proteomes" id="UP000827092">
    <property type="component" value="Unassembled WGS sequence"/>
</dbReference>
<dbReference type="AlphaFoldDB" id="A0AAV6TSN9"/>
<dbReference type="EMBL" id="JAFNEN010001178">
    <property type="protein sequence ID" value="KAG8174617.1"/>
    <property type="molecule type" value="Genomic_DNA"/>
</dbReference>
<proteinExistence type="predicted"/>
<evidence type="ECO:0000313" key="1">
    <source>
        <dbReference type="EMBL" id="KAG8174617.1"/>
    </source>
</evidence>
<organism evidence="1 2">
    <name type="scientific">Oedothorax gibbosus</name>
    <dbReference type="NCBI Taxonomy" id="931172"/>
    <lineage>
        <taxon>Eukaryota</taxon>
        <taxon>Metazoa</taxon>
        <taxon>Ecdysozoa</taxon>
        <taxon>Arthropoda</taxon>
        <taxon>Chelicerata</taxon>
        <taxon>Arachnida</taxon>
        <taxon>Araneae</taxon>
        <taxon>Araneomorphae</taxon>
        <taxon>Entelegynae</taxon>
        <taxon>Araneoidea</taxon>
        <taxon>Linyphiidae</taxon>
        <taxon>Erigoninae</taxon>
        <taxon>Oedothorax</taxon>
    </lineage>
</organism>
<sequence length="241" mass="26742">MRTKVAMTDKDLTERTVIKKIPPNCNLRLCRFYTLRTFNGEITCDKLGISPAERDHAKTLFEAMSYCQTRGEVFGYLQRTERKYPCSAEKVRQSIAPNLSSKDINSDAVIEEIRKAKSAQSRSTVPEMNEENDAEEIELSVNTALDIEPVVYELDANGILTTTNIIEVEEGLPGPSAALLCCRVCAATAGRLNGNPSCKRVYHFLICSLQTDYLPKSFKTMLMQESISEEPVGSTSGVSPT</sequence>
<comment type="caution">
    <text evidence="1">The sequence shown here is derived from an EMBL/GenBank/DDBJ whole genome shotgun (WGS) entry which is preliminary data.</text>
</comment>